<sequence>MKLNNNENVVRTSNRKRIQSALLLCILVLVLGGFFFPRTLLIDFLFYEEKPVKADVIILLSGEKEERGRMTKVAELYHAGYADRVLLTNATSPGSSIEYAESFGIPRDALLTENKATSTYENALYAKEIVLERGFDSALVVTSNYHMRRAKLAFERVFHDSGVSFTYVPYHPKSITRDSWKENHELFKKEYKKLIGAYFLYFDGVITPLRKALED</sequence>
<dbReference type="InterPro" id="IPR014729">
    <property type="entry name" value="Rossmann-like_a/b/a_fold"/>
</dbReference>
<keyword evidence="4" id="KW-1185">Reference proteome</keyword>
<keyword evidence="1" id="KW-0812">Transmembrane</keyword>
<organism evidence="3 4">
    <name type="scientific">Bacillus benzoevorans</name>
    <dbReference type="NCBI Taxonomy" id="1456"/>
    <lineage>
        <taxon>Bacteria</taxon>
        <taxon>Bacillati</taxon>
        <taxon>Bacillota</taxon>
        <taxon>Bacilli</taxon>
        <taxon>Bacillales</taxon>
        <taxon>Bacillaceae</taxon>
        <taxon>Bacillus</taxon>
    </lineage>
</organism>
<dbReference type="InterPro" id="IPR003848">
    <property type="entry name" value="DUF218"/>
</dbReference>
<dbReference type="PANTHER" id="PTHR30336:SF20">
    <property type="entry name" value="DUF218 DOMAIN-CONTAINING PROTEIN"/>
    <property type="match status" value="1"/>
</dbReference>
<evidence type="ECO:0000259" key="2">
    <source>
        <dbReference type="Pfam" id="PF02698"/>
    </source>
</evidence>
<proteinExistence type="predicted"/>
<name>A0A7X0HTU8_9BACI</name>
<dbReference type="Pfam" id="PF02698">
    <property type="entry name" value="DUF218"/>
    <property type="match status" value="1"/>
</dbReference>
<dbReference type="EMBL" id="JACHGK010000013">
    <property type="protein sequence ID" value="MBB6446764.1"/>
    <property type="molecule type" value="Genomic_DNA"/>
</dbReference>
<dbReference type="InterPro" id="IPR051599">
    <property type="entry name" value="Cell_Envelope_Assoc"/>
</dbReference>
<evidence type="ECO:0000313" key="3">
    <source>
        <dbReference type="EMBL" id="MBB6446764.1"/>
    </source>
</evidence>
<reference evidence="3 4" key="1">
    <citation type="submission" date="2020-08" db="EMBL/GenBank/DDBJ databases">
        <title>Genomic Encyclopedia of Type Strains, Phase IV (KMG-IV): sequencing the most valuable type-strain genomes for metagenomic binning, comparative biology and taxonomic classification.</title>
        <authorList>
            <person name="Goeker M."/>
        </authorList>
    </citation>
    <scope>NUCLEOTIDE SEQUENCE [LARGE SCALE GENOMIC DNA]</scope>
    <source>
        <strain evidence="3 4">DSM 5391</strain>
    </source>
</reference>
<keyword evidence="1" id="KW-1133">Transmembrane helix</keyword>
<dbReference type="PANTHER" id="PTHR30336">
    <property type="entry name" value="INNER MEMBRANE PROTEIN, PROBABLE PERMEASE"/>
    <property type="match status" value="1"/>
</dbReference>
<protein>
    <submittedName>
        <fullName evidence="3">Uncharacterized SAM-binding protein YcdF (DUF218 family)</fullName>
    </submittedName>
</protein>
<evidence type="ECO:0000256" key="1">
    <source>
        <dbReference type="SAM" id="Phobius"/>
    </source>
</evidence>
<dbReference type="Gene3D" id="3.40.50.620">
    <property type="entry name" value="HUPs"/>
    <property type="match status" value="1"/>
</dbReference>
<gene>
    <name evidence="3" type="ORF">HNR53_003428</name>
</gene>
<dbReference type="Proteomes" id="UP000531594">
    <property type="component" value="Unassembled WGS sequence"/>
</dbReference>
<accession>A0A7X0HTU8</accession>
<keyword evidence="1" id="KW-0472">Membrane</keyword>
<evidence type="ECO:0000313" key="4">
    <source>
        <dbReference type="Proteomes" id="UP000531594"/>
    </source>
</evidence>
<feature type="transmembrane region" description="Helical" evidence="1">
    <location>
        <begin position="21"/>
        <end position="47"/>
    </location>
</feature>
<comment type="caution">
    <text evidence="3">The sequence shown here is derived from an EMBL/GenBank/DDBJ whole genome shotgun (WGS) entry which is preliminary data.</text>
</comment>
<dbReference type="RefSeq" id="WP_184528053.1">
    <property type="nucleotide sequence ID" value="NZ_JACHGK010000013.1"/>
</dbReference>
<feature type="domain" description="DUF218" evidence="2">
    <location>
        <begin position="55"/>
        <end position="173"/>
    </location>
</feature>
<dbReference type="GO" id="GO:0005886">
    <property type="term" value="C:plasma membrane"/>
    <property type="evidence" value="ECO:0007669"/>
    <property type="project" value="TreeGrafter"/>
</dbReference>
<dbReference type="AlphaFoldDB" id="A0A7X0HTU8"/>
<dbReference type="CDD" id="cd06259">
    <property type="entry name" value="YdcF-like"/>
    <property type="match status" value="1"/>
</dbReference>